<dbReference type="Pfam" id="PF09127">
    <property type="entry name" value="Leuk-A4-hydro_C"/>
    <property type="match status" value="1"/>
</dbReference>
<dbReference type="InterPro" id="IPR038502">
    <property type="entry name" value="M1_LTA-4_hydro/amino_C_sf"/>
</dbReference>
<keyword evidence="4" id="KW-0479">Metal-binding</keyword>
<dbReference type="InterPro" id="IPR034015">
    <property type="entry name" value="M1_LTA4H"/>
</dbReference>
<keyword evidence="10" id="KW-1185">Reference proteome</keyword>
<evidence type="ECO:0000256" key="5">
    <source>
        <dbReference type="ARBA" id="ARBA00022801"/>
    </source>
</evidence>
<evidence type="ECO:0000256" key="4">
    <source>
        <dbReference type="ARBA" id="ARBA00022723"/>
    </source>
</evidence>
<dbReference type="Gene3D" id="1.25.40.320">
    <property type="entry name" value="Peptidase M1, leukotriene A4 hydrolase/aminopeptidase C-terminal domain"/>
    <property type="match status" value="1"/>
</dbReference>
<dbReference type="PANTHER" id="PTHR45726">
    <property type="entry name" value="LEUKOTRIENE A-4 HYDROLASE"/>
    <property type="match status" value="1"/>
</dbReference>
<evidence type="ECO:0000256" key="1">
    <source>
        <dbReference type="ARBA" id="ARBA00001947"/>
    </source>
</evidence>
<dbReference type="InterPro" id="IPR016024">
    <property type="entry name" value="ARM-type_fold"/>
</dbReference>
<keyword evidence="5" id="KW-0378">Hydrolase</keyword>
<dbReference type="SUPFAM" id="SSF48371">
    <property type="entry name" value="ARM repeat"/>
    <property type="match status" value="1"/>
</dbReference>
<keyword evidence="3" id="KW-0645">Protease</keyword>
<comment type="similarity">
    <text evidence="2">Belongs to the peptidase M1 family.</text>
</comment>
<dbReference type="InterPro" id="IPR015211">
    <property type="entry name" value="Peptidase_M1_C"/>
</dbReference>
<evidence type="ECO:0000313" key="10">
    <source>
        <dbReference type="Proteomes" id="UP000075714"/>
    </source>
</evidence>
<dbReference type="EMBL" id="LSYV01000060">
    <property type="protein sequence ID" value="KXZ45002.1"/>
    <property type="molecule type" value="Genomic_DNA"/>
</dbReference>
<protein>
    <recommendedName>
        <fullName evidence="8">Peptidase M1 leukotriene A4 hydrolase/aminopeptidase C-terminal domain-containing protein</fullName>
    </recommendedName>
</protein>
<organism evidence="9 10">
    <name type="scientific">Gonium pectorale</name>
    <name type="common">Green alga</name>
    <dbReference type="NCBI Taxonomy" id="33097"/>
    <lineage>
        <taxon>Eukaryota</taxon>
        <taxon>Viridiplantae</taxon>
        <taxon>Chlorophyta</taxon>
        <taxon>core chlorophytes</taxon>
        <taxon>Chlorophyceae</taxon>
        <taxon>CS clade</taxon>
        <taxon>Chlamydomonadales</taxon>
        <taxon>Volvocaceae</taxon>
        <taxon>Gonium</taxon>
    </lineage>
</organism>
<gene>
    <name evidence="9" type="ORF">GPECTOR_59g609</name>
</gene>
<evidence type="ECO:0000256" key="3">
    <source>
        <dbReference type="ARBA" id="ARBA00022670"/>
    </source>
</evidence>
<proteinExistence type="inferred from homology"/>
<dbReference type="GO" id="GO:0008270">
    <property type="term" value="F:zinc ion binding"/>
    <property type="evidence" value="ECO:0007669"/>
    <property type="project" value="InterPro"/>
</dbReference>
<accession>A0A150G576</accession>
<dbReference type="GO" id="GO:0005829">
    <property type="term" value="C:cytosol"/>
    <property type="evidence" value="ECO:0007669"/>
    <property type="project" value="TreeGrafter"/>
</dbReference>
<dbReference type="SMART" id="SM01263">
    <property type="entry name" value="Leuk-A4-hydro_C"/>
    <property type="match status" value="1"/>
</dbReference>
<dbReference type="GO" id="GO:0006508">
    <property type="term" value="P:proteolysis"/>
    <property type="evidence" value="ECO:0007669"/>
    <property type="project" value="UniProtKB-KW"/>
</dbReference>
<evidence type="ECO:0000256" key="7">
    <source>
        <dbReference type="ARBA" id="ARBA00023049"/>
    </source>
</evidence>
<dbReference type="Gene3D" id="1.10.390.10">
    <property type="entry name" value="Neutral Protease Domain 2"/>
    <property type="match status" value="1"/>
</dbReference>
<dbReference type="STRING" id="33097.A0A150G576"/>
<keyword evidence="7" id="KW-0482">Metalloprotease</keyword>
<dbReference type="GO" id="GO:0008237">
    <property type="term" value="F:metallopeptidase activity"/>
    <property type="evidence" value="ECO:0007669"/>
    <property type="project" value="UniProtKB-KW"/>
</dbReference>
<comment type="caution">
    <text evidence="9">The sequence shown here is derived from an EMBL/GenBank/DDBJ whole genome shotgun (WGS) entry which is preliminary data.</text>
</comment>
<dbReference type="PANTHER" id="PTHR45726:SF3">
    <property type="entry name" value="LEUKOTRIENE A-4 HYDROLASE"/>
    <property type="match status" value="1"/>
</dbReference>
<evidence type="ECO:0000256" key="2">
    <source>
        <dbReference type="ARBA" id="ARBA00010136"/>
    </source>
</evidence>
<sequence>MGGEEELVGGPAAFDPFLAAYIAAHRHRTLTSDQFRDFFLDYFKDVPASRSVDWDAWLHAPGMPPATNVYDTSLAQAAYDLALRWHTCDVMGVGSDGPSGASPGDVAGWSSEQVVAFLERLGTYRAPQPMHARVTQRLGQLYGVYESKNAEIRFSFFKLAIPANDLQALPAAAEMLRSQGRMKYIRPLYRALARAGPAARQLALDTFAAAGPGYHPIARKMVAADLGVEA</sequence>
<dbReference type="SUPFAM" id="SSF55486">
    <property type="entry name" value="Metalloproteases ('zincins'), catalytic domain"/>
    <property type="match status" value="1"/>
</dbReference>
<reference evidence="10" key="1">
    <citation type="journal article" date="2016" name="Nat. Commun.">
        <title>The Gonium pectorale genome demonstrates co-option of cell cycle regulation during the evolution of multicellularity.</title>
        <authorList>
            <person name="Hanschen E.R."/>
            <person name="Marriage T.N."/>
            <person name="Ferris P.J."/>
            <person name="Hamaji T."/>
            <person name="Toyoda A."/>
            <person name="Fujiyama A."/>
            <person name="Neme R."/>
            <person name="Noguchi H."/>
            <person name="Minakuchi Y."/>
            <person name="Suzuki M."/>
            <person name="Kawai-Toyooka H."/>
            <person name="Smith D.R."/>
            <person name="Sparks H."/>
            <person name="Anderson J."/>
            <person name="Bakaric R."/>
            <person name="Luria V."/>
            <person name="Karger A."/>
            <person name="Kirschner M.W."/>
            <person name="Durand P.M."/>
            <person name="Michod R.E."/>
            <person name="Nozaki H."/>
            <person name="Olson B.J."/>
        </authorList>
    </citation>
    <scope>NUCLEOTIDE SEQUENCE [LARGE SCALE GENOMIC DNA]</scope>
    <source>
        <strain evidence="10">NIES-2863</strain>
    </source>
</reference>
<comment type="cofactor">
    <cofactor evidence="1">
        <name>Zn(2+)</name>
        <dbReference type="ChEBI" id="CHEBI:29105"/>
    </cofactor>
</comment>
<evidence type="ECO:0000256" key="6">
    <source>
        <dbReference type="ARBA" id="ARBA00022833"/>
    </source>
</evidence>
<evidence type="ECO:0000313" key="9">
    <source>
        <dbReference type="EMBL" id="KXZ45002.1"/>
    </source>
</evidence>
<dbReference type="Proteomes" id="UP000075714">
    <property type="component" value="Unassembled WGS sequence"/>
</dbReference>
<feature type="domain" description="Peptidase M1 leukotriene A4 hydrolase/aminopeptidase C-terminal" evidence="8">
    <location>
        <begin position="73"/>
        <end position="226"/>
    </location>
</feature>
<dbReference type="AlphaFoldDB" id="A0A150G576"/>
<evidence type="ECO:0000259" key="8">
    <source>
        <dbReference type="SMART" id="SM01263"/>
    </source>
</evidence>
<dbReference type="InterPro" id="IPR027268">
    <property type="entry name" value="Peptidase_M4/M1_CTD_sf"/>
</dbReference>
<keyword evidence="6" id="KW-0862">Zinc</keyword>
<dbReference type="OrthoDB" id="79562at2759"/>
<name>A0A150G576_GONPE</name>